<keyword evidence="3" id="KW-1185">Reference proteome</keyword>
<dbReference type="Proteomes" id="UP001219933">
    <property type="component" value="Chromosome 2"/>
</dbReference>
<feature type="domain" description="Lariat debranching enzyme C-terminal" evidence="1">
    <location>
        <begin position="193"/>
        <end position="350"/>
    </location>
</feature>
<evidence type="ECO:0000313" key="3">
    <source>
        <dbReference type="Proteomes" id="UP001219933"/>
    </source>
</evidence>
<accession>A0AAF0J6B3</accession>
<dbReference type="EMBL" id="CP119878">
    <property type="protein sequence ID" value="WFD35038.1"/>
    <property type="molecule type" value="Genomic_DNA"/>
</dbReference>
<gene>
    <name evidence="2" type="primary">DBR1</name>
    <name evidence="2" type="ORF">MCUN1_001884</name>
</gene>
<dbReference type="GO" id="GO:0000398">
    <property type="term" value="P:mRNA splicing, via spliceosome"/>
    <property type="evidence" value="ECO:0007669"/>
    <property type="project" value="TreeGrafter"/>
</dbReference>
<dbReference type="GO" id="GO:0008419">
    <property type="term" value="F:RNA lariat debranching enzyme activity"/>
    <property type="evidence" value="ECO:0007669"/>
    <property type="project" value="TreeGrafter"/>
</dbReference>
<protein>
    <submittedName>
        <fullName evidence="2">Lariat debranching enzyme</fullName>
    </submittedName>
</protein>
<dbReference type="PANTHER" id="PTHR12849:SF0">
    <property type="entry name" value="LARIAT DEBRANCHING ENZYME"/>
    <property type="match status" value="1"/>
</dbReference>
<dbReference type="PANTHER" id="PTHR12849">
    <property type="entry name" value="RNA LARIAT DEBRANCHING ENZYME"/>
    <property type="match status" value="1"/>
</dbReference>
<name>A0AAF0J6B3_9BASI</name>
<dbReference type="InterPro" id="IPR029052">
    <property type="entry name" value="Metallo-depent_PP-like"/>
</dbReference>
<dbReference type="InterPro" id="IPR007708">
    <property type="entry name" value="DBR1_C"/>
</dbReference>
<dbReference type="AlphaFoldDB" id="A0AAF0J6B3"/>
<sequence>MGDFHRYYSGEKEAPILTLVIGGNHEASNYMWELYYGGWLAPNIYYLGAAGCVEVGGITIGAASGIFKEHDFTRGHFERMPYNDSEMRSIYHTRQFDMAKLGLLESPTVFMSHDWPLGIERYGDLEWLLRVKPFFRDEVEHNSLGSPPLWNLLQILKPRYWFSAHLHVQYAACVRHANESNAEAINICDSDDDDEPAVIPMHEQTDFMALSKCTRRGGFLHFFDVPSPEDALLNFRGSGDRPEVSLRFNKRWLAITKALHPYFSLTHRQTSIPPAHELRAAVEASLKELEERTLQSSVLSDPLDVRNVQQFEHTAPVHSPDITMHSAPPRLYDNPQTSAFCQLVCIDNVLLHTQMSANAGV</sequence>
<dbReference type="SUPFAM" id="SSF56300">
    <property type="entry name" value="Metallo-dependent phosphatases"/>
    <property type="match status" value="1"/>
</dbReference>
<reference evidence="2" key="1">
    <citation type="submission" date="2023-03" db="EMBL/GenBank/DDBJ databases">
        <title>Mating type loci evolution in Malassezia.</title>
        <authorList>
            <person name="Coelho M.A."/>
        </authorList>
    </citation>
    <scope>NUCLEOTIDE SEQUENCE</scope>
    <source>
        <strain evidence="2">CBS 11721</strain>
    </source>
</reference>
<dbReference type="SMART" id="SM01124">
    <property type="entry name" value="DBR1"/>
    <property type="match status" value="1"/>
</dbReference>
<organism evidence="2 3">
    <name type="scientific">Malassezia cuniculi</name>
    <dbReference type="NCBI Taxonomy" id="948313"/>
    <lineage>
        <taxon>Eukaryota</taxon>
        <taxon>Fungi</taxon>
        <taxon>Dikarya</taxon>
        <taxon>Basidiomycota</taxon>
        <taxon>Ustilaginomycotina</taxon>
        <taxon>Malasseziomycetes</taxon>
        <taxon>Malasseziales</taxon>
        <taxon>Malasseziaceae</taxon>
        <taxon>Malassezia</taxon>
    </lineage>
</organism>
<evidence type="ECO:0000313" key="2">
    <source>
        <dbReference type="EMBL" id="WFD35038.1"/>
    </source>
</evidence>
<dbReference type="Pfam" id="PF05011">
    <property type="entry name" value="DBR1"/>
    <property type="match status" value="1"/>
</dbReference>
<dbReference type="GO" id="GO:0005634">
    <property type="term" value="C:nucleus"/>
    <property type="evidence" value="ECO:0007669"/>
    <property type="project" value="TreeGrafter"/>
</dbReference>
<proteinExistence type="predicted"/>
<evidence type="ECO:0000259" key="1">
    <source>
        <dbReference type="SMART" id="SM01124"/>
    </source>
</evidence>